<comment type="similarity">
    <text evidence="2">Belongs to the Mediator complex subunit 12 family.</text>
</comment>
<dbReference type="OMA" id="IICEEDW"/>
<keyword evidence="7" id="KW-0539">Nucleus</keyword>
<dbReference type="GO" id="GO:0006357">
    <property type="term" value="P:regulation of transcription by RNA polymerase II"/>
    <property type="evidence" value="ECO:0007669"/>
    <property type="project" value="InterPro"/>
</dbReference>
<gene>
    <name evidence="10" type="ORF">ACOC_LOCUS6740</name>
</gene>
<evidence type="ECO:0000313" key="10">
    <source>
        <dbReference type="EMBL" id="VDM58325.1"/>
    </source>
</evidence>
<dbReference type="Pfam" id="PF12145">
    <property type="entry name" value="Med12-LCEWAV"/>
    <property type="match status" value="1"/>
</dbReference>
<dbReference type="GO" id="GO:0003712">
    <property type="term" value="F:transcription coregulator activity"/>
    <property type="evidence" value="ECO:0007669"/>
    <property type="project" value="InterPro"/>
</dbReference>
<keyword evidence="6" id="KW-0804">Transcription</keyword>
<evidence type="ECO:0000256" key="5">
    <source>
        <dbReference type="ARBA" id="ARBA00023159"/>
    </source>
</evidence>
<dbReference type="EMBL" id="UYYA01003973">
    <property type="protein sequence ID" value="VDM58325.1"/>
    <property type="molecule type" value="Genomic_DNA"/>
</dbReference>
<evidence type="ECO:0000256" key="3">
    <source>
        <dbReference type="ARBA" id="ARBA00022491"/>
    </source>
</evidence>
<name>A0A158PHS9_ANGCS</name>
<proteinExistence type="inferred from homology"/>
<evidence type="ECO:0000256" key="4">
    <source>
        <dbReference type="ARBA" id="ARBA00023015"/>
    </source>
</evidence>
<keyword evidence="11" id="KW-1185">Reference proteome</keyword>
<evidence type="ECO:0000256" key="2">
    <source>
        <dbReference type="ARBA" id="ARBA00010289"/>
    </source>
</evidence>
<dbReference type="GO" id="GO:0016592">
    <property type="term" value="C:mediator complex"/>
    <property type="evidence" value="ECO:0007669"/>
    <property type="project" value="InterPro"/>
</dbReference>
<feature type="region of interest" description="Disordered" evidence="8">
    <location>
        <begin position="1735"/>
        <end position="1796"/>
    </location>
</feature>
<keyword evidence="5" id="KW-0010">Activator</keyword>
<dbReference type="WBParaSite" id="ACOC_0000673901-mRNA-1">
    <property type="protein sequence ID" value="ACOC_0000673901-mRNA-1"/>
    <property type="gene ID" value="ACOC_0000673901"/>
</dbReference>
<feature type="compositionally biased region" description="Polar residues" evidence="8">
    <location>
        <begin position="1768"/>
        <end position="1786"/>
    </location>
</feature>
<dbReference type="InterPro" id="IPR021990">
    <property type="entry name" value="Mediator_Med12_LCEWAV"/>
</dbReference>
<accession>A0A158PHS9</accession>
<evidence type="ECO:0000256" key="6">
    <source>
        <dbReference type="ARBA" id="ARBA00023163"/>
    </source>
</evidence>
<dbReference type="Proteomes" id="UP000267027">
    <property type="component" value="Unassembled WGS sequence"/>
</dbReference>
<evidence type="ECO:0000313" key="11">
    <source>
        <dbReference type="Proteomes" id="UP000267027"/>
    </source>
</evidence>
<evidence type="ECO:0000259" key="9">
    <source>
        <dbReference type="SMART" id="SM01281"/>
    </source>
</evidence>
<evidence type="ECO:0000256" key="8">
    <source>
        <dbReference type="SAM" id="MobiDB-lite"/>
    </source>
</evidence>
<comment type="subcellular location">
    <subcellularLocation>
        <location evidence="1">Nucleus</location>
    </subcellularLocation>
</comment>
<organism evidence="12">
    <name type="scientific">Angiostrongylus costaricensis</name>
    <name type="common">Nematode worm</name>
    <dbReference type="NCBI Taxonomy" id="334426"/>
    <lineage>
        <taxon>Eukaryota</taxon>
        <taxon>Metazoa</taxon>
        <taxon>Ecdysozoa</taxon>
        <taxon>Nematoda</taxon>
        <taxon>Chromadorea</taxon>
        <taxon>Rhabditida</taxon>
        <taxon>Rhabditina</taxon>
        <taxon>Rhabditomorpha</taxon>
        <taxon>Strongyloidea</taxon>
        <taxon>Metastrongylidae</taxon>
        <taxon>Angiostrongylus</taxon>
    </lineage>
</organism>
<dbReference type="STRING" id="334426.A0A158PHS9"/>
<dbReference type="OrthoDB" id="20828at2759"/>
<evidence type="ECO:0000313" key="12">
    <source>
        <dbReference type="WBParaSite" id="ACOC_0000673901-mRNA-1"/>
    </source>
</evidence>
<reference evidence="10 11" key="2">
    <citation type="submission" date="2018-11" db="EMBL/GenBank/DDBJ databases">
        <authorList>
            <consortium name="Pathogen Informatics"/>
        </authorList>
    </citation>
    <scope>NUCLEOTIDE SEQUENCE [LARGE SCALE GENOMIC DNA]</scope>
    <source>
        <strain evidence="10 11">Costa Rica</strain>
    </source>
</reference>
<dbReference type="Pfam" id="PF09497">
    <property type="entry name" value="Med12"/>
    <property type="match status" value="1"/>
</dbReference>
<sequence length="1814" mass="207894">MSAKTSKVLSWYQSTADKRILRRHKIGPPDVHPQEPRQEEDNLSNERLRKGYQVGTTPFEHESLVFNSRSAKLDRLDEAHTKFAILLNSASAKAKERASWFTDLARGKALSQLAKKIPTIKRREEGLEYLCDYRIPSFRALWYLKVTAALTGSPNTTKQKKSISDLFSAEYKDIFVKAIKEITIRMWDVSDISTCPIYKERWIYISNLSKSAFEDGVIERQDFLNELCDIFSDFFVRRVKNEEKLPQLRIYLLFLTQFLRHINNNLILARRLAHMIAMKLRLYKMEYDEQNSTVTKGAEAFTALAQCSALRPVSTADKLPFILSQLCGSPLDLLPCAVHELPLPPGKDSERFAELLKLRTTEIVRRSQAVQDKWSFNQKEQFVFDCFEYFVIPAKLVNSCLDVIGILDSSDVLEPNVIPAIATRIFNFRSENWAEDVGQSCWLLIMLVEENYIFRLKLILHWAVTAEREGSYRAVIVTKIIHHQVLNQQSFMFGPFHMQDIILNYFYTEAPTVGSKHYHQEFASLVILFIELSRHKLFEHDSFVRELIKSGELDYQRPVMDKYKEENKITDVISSSLISAQVGSFSSVLSLCFFFSGDPTVRCVTSRFKFEDLTPDEPPKPSSLVSFRQEEKDEHVYLNDTMSMNDRILIQMPLRQIEEHRSEANQRALVLYGMNNTRENHMFELKKIAKEICKIWQKKIYVQFLEGNDVPLFKQSINSAKVVEILARFRSQTYYDQLVICGWCAESFSDMIRDFVFGNSLQMPTSEGLDIICGMFESAQYIYGIFEFCEAVSFLEKLQLTKVNEMSQTVTPLLLSTEKVIRSLAADVIPGTMSGQLGYVFVGYICRHWHYFLHSGLAPTITNHMYELIERMIRAHEYPMTSWGRTIAAFVYHSKCQLKKAQLSDIKLHGAHDDFRHVFNHGSSSYNGGSRYNALFFKDVFEKKLRFFSYHEYKKRLPSFGQLYNRYSFVVNSFIAAKNFMRDHDRLSDLATFCGHISAQIAALADEWVSAIKALCCTSISQHTGYGELLTHIDINDCSTHYPLATFVMLLAGKYAFSVPRLIAELLNNAFPVIMKREQSAFIGRYSVSEHYVGIVPRIKLLSSFIPSRIVDSTNYRREYLMILLKAVQSIICEEDWVTMKMFRIVETNRMEAFNHDRLKQNCLGQQLLRLGIRRRCERDVVRELSVCNVNSKKALIDKLLSISPEGAQKHAQQSAIAADALMGEIGKCCRDLFTNAHKEGVQLPSATLGRDFRFCHVTNFWLIALLVRLCPQPSNVPNQFHHMTVSGKFLKEAASMLDTANDSSKERIQQSSWLLSQQPFLNLVLACLKGEVFQPNKDMLVSSLYKQLLDLTSKTKENPALPLMEKFSAEREGLLLRLSLVGGIFKQICQPQHSEGWSHLFFQMMLYGMVSPDKDRILYDSCYDMLSTLMLWTLTAPSTATQQISEGSEPKFRWPYYSIIIKRLKKEIADQRIPPELRALLQFLPIPKNTISVFVTEPYGSFTSVNFQKASGNATRTPSIPSSIPLSGLRHGRYALQVVEKVKTSSYDFIHAYINEQSSKGGWKWSWFQATKTDLVLSVSVNLSKRSPRCVVYFEQFCDIAKLFLVHSIKLEELLPQIGMRQEGFLDAGKLLKIFIQHNGFPVSRKYKQWSSRAGRQDFRTVNKWANEYERDEDVVTNASKLDRLPCPVQRWVAKLLVHKHQLEYHRPNAVGFKKKIRKKVITESSDHFLSAPAVEATGEAPPPPSTQTPATPSTSVGATDAITPGNDETITSRNSAVSTPTTNDLPADEITPEQSRGRTTFFEIVARVFNVL</sequence>
<feature type="domain" description="Mediator complex subunit Med12" evidence="9">
    <location>
        <begin position="89"/>
        <end position="145"/>
    </location>
</feature>
<dbReference type="SMART" id="SM01281">
    <property type="entry name" value="Med12"/>
    <property type="match status" value="1"/>
</dbReference>
<keyword evidence="3" id="KW-0678">Repressor</keyword>
<evidence type="ECO:0000256" key="1">
    <source>
        <dbReference type="ARBA" id="ARBA00004123"/>
    </source>
</evidence>
<evidence type="ECO:0000256" key="7">
    <source>
        <dbReference type="ARBA" id="ARBA00023242"/>
    </source>
</evidence>
<dbReference type="InterPro" id="IPR019035">
    <property type="entry name" value="Mediator_Med12"/>
</dbReference>
<keyword evidence="4" id="KW-0805">Transcription regulation</keyword>
<dbReference type="PANTHER" id="PTHR46567">
    <property type="entry name" value="MEDIATOR OF RNA POLYMERASE II TRANSCRIPTION SUBUNIT 12"/>
    <property type="match status" value="1"/>
</dbReference>
<dbReference type="PANTHER" id="PTHR46567:SF1">
    <property type="entry name" value="MEDIATOR OF RNA POLYMERASE II TRANSCRIPTION SUBUNIT 12"/>
    <property type="match status" value="1"/>
</dbReference>
<reference evidence="12" key="1">
    <citation type="submission" date="2016-04" db="UniProtKB">
        <authorList>
            <consortium name="WormBaseParasite"/>
        </authorList>
    </citation>
    <scope>IDENTIFICATION</scope>
</reference>
<protein>
    <submittedName>
        <fullName evidence="12">Med12 domain-containing protein</fullName>
    </submittedName>
</protein>